<gene>
    <name evidence="1" type="ORF">PGLA2088_LOCUS44875</name>
</gene>
<sequence>RCPDRQTGDSLTRSAHAKTGLASLDAAAALASNLQTDSKEAMKDRAAPLPHLAQLRSFEGAEAIVRGALVSGRISSALNWFHELKQVDGGSGSVFSEFRAIAGRLAYELVCNQQLDFLFVAMHMLRNVGESVNRFFK</sequence>
<dbReference type="AlphaFoldDB" id="A0A813LEP1"/>
<comment type="caution">
    <text evidence="1">The sequence shown here is derived from an EMBL/GenBank/DDBJ whole genome shotgun (WGS) entry which is preliminary data.</text>
</comment>
<feature type="non-terminal residue" evidence="1">
    <location>
        <position position="1"/>
    </location>
</feature>
<dbReference type="Proteomes" id="UP000626109">
    <property type="component" value="Unassembled WGS sequence"/>
</dbReference>
<proteinExistence type="predicted"/>
<dbReference type="EMBL" id="CAJNNW010035427">
    <property type="protein sequence ID" value="CAE8727646.1"/>
    <property type="molecule type" value="Genomic_DNA"/>
</dbReference>
<protein>
    <submittedName>
        <fullName evidence="1">Uncharacterized protein</fullName>
    </submittedName>
</protein>
<organism evidence="1 2">
    <name type="scientific">Polarella glacialis</name>
    <name type="common">Dinoflagellate</name>
    <dbReference type="NCBI Taxonomy" id="89957"/>
    <lineage>
        <taxon>Eukaryota</taxon>
        <taxon>Sar</taxon>
        <taxon>Alveolata</taxon>
        <taxon>Dinophyceae</taxon>
        <taxon>Suessiales</taxon>
        <taxon>Suessiaceae</taxon>
        <taxon>Polarella</taxon>
    </lineage>
</organism>
<evidence type="ECO:0000313" key="2">
    <source>
        <dbReference type="Proteomes" id="UP000626109"/>
    </source>
</evidence>
<feature type="non-terminal residue" evidence="1">
    <location>
        <position position="137"/>
    </location>
</feature>
<name>A0A813LEP1_POLGL</name>
<reference evidence="1" key="1">
    <citation type="submission" date="2021-02" db="EMBL/GenBank/DDBJ databases">
        <authorList>
            <person name="Dougan E. K."/>
            <person name="Rhodes N."/>
            <person name="Thang M."/>
            <person name="Chan C."/>
        </authorList>
    </citation>
    <scope>NUCLEOTIDE SEQUENCE</scope>
</reference>
<evidence type="ECO:0000313" key="1">
    <source>
        <dbReference type="EMBL" id="CAE8727646.1"/>
    </source>
</evidence>
<accession>A0A813LEP1</accession>